<evidence type="ECO:0000313" key="1">
    <source>
        <dbReference type="EMBL" id="GEB57873.1"/>
    </source>
</evidence>
<reference evidence="1 2" key="1">
    <citation type="submission" date="2019-06" db="EMBL/GenBank/DDBJ databases">
        <title>Whole genome shotgun sequence of Streptomyces gardneri NBRC 12865.</title>
        <authorList>
            <person name="Hosoyama A."/>
            <person name="Uohara A."/>
            <person name="Ohji S."/>
            <person name="Ichikawa N."/>
        </authorList>
    </citation>
    <scope>NUCLEOTIDE SEQUENCE [LARGE SCALE GENOMIC DNA]</scope>
    <source>
        <strain evidence="1 2">NBRC 12865</strain>
    </source>
</reference>
<dbReference type="Proteomes" id="UP000315226">
    <property type="component" value="Unassembled WGS sequence"/>
</dbReference>
<evidence type="ECO:0000313" key="2">
    <source>
        <dbReference type="Proteomes" id="UP000315226"/>
    </source>
</evidence>
<name>A0A4Y3RMB2_9ACTN</name>
<accession>A0A4Y3RMB2</accession>
<dbReference type="EMBL" id="BJMN01000021">
    <property type="protein sequence ID" value="GEB57873.1"/>
    <property type="molecule type" value="Genomic_DNA"/>
</dbReference>
<organism evidence="1 2">
    <name type="scientific">Streptomyces gardneri</name>
    <dbReference type="NCBI Taxonomy" id="66892"/>
    <lineage>
        <taxon>Bacteria</taxon>
        <taxon>Bacillati</taxon>
        <taxon>Actinomycetota</taxon>
        <taxon>Actinomycetes</taxon>
        <taxon>Kitasatosporales</taxon>
        <taxon>Streptomycetaceae</taxon>
        <taxon>Streptomyces</taxon>
    </lineage>
</organism>
<gene>
    <name evidence="1" type="ORF">SGA01_34780</name>
</gene>
<sequence length="442" mass="47317">MGMARQREAYGAFYEGDFGLSALAARLHASTGPVDPPTALGLAADVAGLGDGEGAVELGTDVRLLLESAVPDEALRTVWRAATGGRFDPAEHGTDVRGWLRRLAERYPARVREAVPRHWSLLPPPVIDEAELRADVVAEIRASAAEGGAFTDLPFAGLPGALEAIAEEADADLALRLYLRVLKTRRVTVGKPQFDRLAALDERLAYPGPLLYDDLAVRWPPVDPARRDAEGDFGLTELAFRFAGPWHEDVPRQVLERAVAADEAGQTPGSAAAALLQDALRLLESPVPSGTIVTVWGAASEQGYDIERAGLDGRAWLRAVAAACRDHLALVAPGYEPRTVPVRAELAGAVLDVLGESAPGLAGRTVSPHAHPLPAPVVAEAVARVVTEADPDLGFRLLVRLLAVLAVPLTEERYARFRTLAERFGHGTWHVSEALELLVRQE</sequence>
<proteinExistence type="predicted"/>
<comment type="caution">
    <text evidence="1">The sequence shown here is derived from an EMBL/GenBank/DDBJ whole genome shotgun (WGS) entry which is preliminary data.</text>
</comment>
<protein>
    <submittedName>
        <fullName evidence="1">Uncharacterized protein</fullName>
    </submittedName>
</protein>
<keyword evidence="2" id="KW-1185">Reference proteome</keyword>
<dbReference type="AlphaFoldDB" id="A0A4Y3RMB2"/>